<protein>
    <submittedName>
        <fullName evidence="2">Uncharacterized protein</fullName>
    </submittedName>
</protein>
<accession>A0A0F7L8Z2</accession>
<reference evidence="2" key="2">
    <citation type="submission" date="2015-03" db="EMBL/GenBank/DDBJ databases">
        <authorList>
            <person name="Chow C.-E.T."/>
            <person name="Winget D.M."/>
            <person name="White R.A.III."/>
            <person name="Hallam S.J."/>
            <person name="Suttle C.A."/>
        </authorList>
    </citation>
    <scope>NUCLEOTIDE SEQUENCE</scope>
    <source>
        <strain evidence="2">Oxic1_6</strain>
    </source>
</reference>
<evidence type="ECO:0000256" key="1">
    <source>
        <dbReference type="SAM" id="MobiDB-lite"/>
    </source>
</evidence>
<name>A0A0F7L8Z2_9VIRU</name>
<feature type="compositionally biased region" description="Basic and acidic residues" evidence="1">
    <location>
        <begin position="58"/>
        <end position="68"/>
    </location>
</feature>
<sequence length="85" mass="9046">MSGRDATAGRGPLWRWTASTLKVRSSGDRATSLRAPTSRPETAPRRVAADTGAGTAEAEARSTSRERAGTAGRPPMMMKISRSRC</sequence>
<feature type="region of interest" description="Disordered" evidence="1">
    <location>
        <begin position="24"/>
        <end position="85"/>
    </location>
</feature>
<organism evidence="2">
    <name type="scientific">uncultured marine virus</name>
    <dbReference type="NCBI Taxonomy" id="186617"/>
    <lineage>
        <taxon>Viruses</taxon>
        <taxon>environmental samples</taxon>
    </lineage>
</organism>
<proteinExistence type="predicted"/>
<dbReference type="EMBL" id="KR029601">
    <property type="protein sequence ID" value="AKH48058.1"/>
    <property type="molecule type" value="Genomic_DNA"/>
</dbReference>
<reference evidence="2" key="1">
    <citation type="journal article" date="2015" name="Front. Microbiol.">
        <title>Combining genomic sequencing methods to explore viral diversity and reveal potential virus-host interactions.</title>
        <authorList>
            <person name="Chow C.E."/>
            <person name="Winget D.M."/>
            <person name="White R.A.III."/>
            <person name="Hallam S.J."/>
            <person name="Suttle C.A."/>
        </authorList>
    </citation>
    <scope>NUCLEOTIDE SEQUENCE</scope>
    <source>
        <strain evidence="2">Oxic1_6</strain>
    </source>
</reference>
<evidence type="ECO:0000313" key="2">
    <source>
        <dbReference type="EMBL" id="AKH48058.1"/>
    </source>
</evidence>